<comment type="caution">
    <text evidence="8">The sequence shown here is derived from an EMBL/GenBank/DDBJ whole genome shotgun (WGS) entry which is preliminary data.</text>
</comment>
<keyword evidence="3 5" id="KW-0288">FMN</keyword>
<dbReference type="InterPro" id="IPR019576">
    <property type="entry name" value="Pyridoxamine_oxidase_dimer_C"/>
</dbReference>
<dbReference type="Pfam" id="PF10590">
    <property type="entry name" value="PNP_phzG_C"/>
    <property type="match status" value="1"/>
</dbReference>
<dbReference type="RefSeq" id="WP_070019054.1">
    <property type="nucleotide sequence ID" value="NZ_LJGW01000387.1"/>
</dbReference>
<accession>A0A1E7KYK6</accession>
<dbReference type="GO" id="GO:0004733">
    <property type="term" value="F:pyridoxamine phosphate oxidase activity"/>
    <property type="evidence" value="ECO:0007669"/>
    <property type="project" value="InterPro"/>
</dbReference>
<feature type="binding site" evidence="5">
    <location>
        <position position="195"/>
    </location>
    <ligand>
        <name>FMN</name>
        <dbReference type="ChEBI" id="CHEBI:58210"/>
    </ligand>
</feature>
<keyword evidence="2" id="KW-0285">Flavoprotein</keyword>
<dbReference type="PANTHER" id="PTHR10851:SF0">
    <property type="entry name" value="PYRIDOXINE-5'-PHOSPHATE OXIDASE"/>
    <property type="match status" value="1"/>
</dbReference>
<keyword evidence="9" id="KW-1185">Reference proteome</keyword>
<keyword evidence="4" id="KW-0560">Oxidoreductase</keyword>
<dbReference type="EMBL" id="LJGW01000387">
    <property type="protein sequence ID" value="OEV09038.1"/>
    <property type="molecule type" value="Genomic_DNA"/>
</dbReference>
<feature type="binding site" evidence="5">
    <location>
        <position position="85"/>
    </location>
    <ligand>
        <name>FMN</name>
        <dbReference type="ChEBI" id="CHEBI:58210"/>
    </ligand>
</feature>
<feature type="binding site" evidence="5">
    <location>
        <position position="84"/>
    </location>
    <ligand>
        <name>FMN</name>
        <dbReference type="ChEBI" id="CHEBI:58210"/>
    </ligand>
</feature>
<feature type="binding site" evidence="5">
    <location>
        <position position="185"/>
    </location>
    <ligand>
        <name>FMN</name>
        <dbReference type="ChEBI" id="CHEBI:58210"/>
    </ligand>
</feature>
<evidence type="ECO:0000313" key="8">
    <source>
        <dbReference type="EMBL" id="OEV09038.1"/>
    </source>
</evidence>
<comment type="similarity">
    <text evidence="1">Belongs to the pyridoxamine 5'-phosphate oxidase family.</text>
</comment>
<dbReference type="NCBIfam" id="NF004231">
    <property type="entry name" value="PRK05679.1"/>
    <property type="match status" value="1"/>
</dbReference>
<dbReference type="SUPFAM" id="SSF50475">
    <property type="entry name" value="FMN-binding split barrel"/>
    <property type="match status" value="1"/>
</dbReference>
<feature type="binding site" evidence="5">
    <location>
        <begin position="63"/>
        <end position="68"/>
    </location>
    <ligand>
        <name>FMN</name>
        <dbReference type="ChEBI" id="CHEBI:58210"/>
    </ligand>
</feature>
<evidence type="ECO:0000256" key="2">
    <source>
        <dbReference type="ARBA" id="ARBA00022630"/>
    </source>
</evidence>
<feature type="domain" description="Pyridoxine 5'-phosphate oxidase dimerisation C-terminal" evidence="7">
    <location>
        <begin position="172"/>
        <end position="213"/>
    </location>
</feature>
<dbReference type="AlphaFoldDB" id="A0A1E7KYK6"/>
<evidence type="ECO:0000259" key="6">
    <source>
        <dbReference type="Pfam" id="PF01243"/>
    </source>
</evidence>
<feature type="domain" description="Pyridoxamine 5'-phosphate oxidase N-terminal" evidence="6">
    <location>
        <begin position="36"/>
        <end position="155"/>
    </location>
</feature>
<proteinExistence type="inferred from homology"/>
<evidence type="ECO:0000256" key="3">
    <source>
        <dbReference type="ARBA" id="ARBA00022643"/>
    </source>
</evidence>
<evidence type="ECO:0000256" key="4">
    <source>
        <dbReference type="ARBA" id="ARBA00023002"/>
    </source>
</evidence>
<comment type="cofactor">
    <cofactor evidence="5">
        <name>FMN</name>
        <dbReference type="ChEBI" id="CHEBI:58210"/>
    </cofactor>
    <text evidence="5">Binds 1 FMN per subunit.</text>
</comment>
<dbReference type="PANTHER" id="PTHR10851">
    <property type="entry name" value="PYRIDOXINE-5-PHOSPHATE OXIDASE"/>
    <property type="match status" value="1"/>
</dbReference>
<name>A0A1E7KYK6_9ACTN</name>
<dbReference type="GO" id="GO:0010181">
    <property type="term" value="F:FMN binding"/>
    <property type="evidence" value="ECO:0007669"/>
    <property type="project" value="InterPro"/>
</dbReference>
<dbReference type="InterPro" id="IPR000659">
    <property type="entry name" value="Pyridox_Oxase"/>
</dbReference>
<dbReference type="GO" id="GO:0008615">
    <property type="term" value="P:pyridoxine biosynthetic process"/>
    <property type="evidence" value="ECO:0007669"/>
    <property type="project" value="InterPro"/>
</dbReference>
<dbReference type="Proteomes" id="UP000176005">
    <property type="component" value="Unassembled WGS sequence"/>
</dbReference>
<evidence type="ECO:0000256" key="5">
    <source>
        <dbReference type="PIRSR" id="PIRSR000190-2"/>
    </source>
</evidence>
<evidence type="ECO:0000259" key="7">
    <source>
        <dbReference type="Pfam" id="PF10590"/>
    </source>
</evidence>
<feature type="binding site" evidence="5">
    <location>
        <position position="107"/>
    </location>
    <ligand>
        <name>FMN</name>
        <dbReference type="ChEBI" id="CHEBI:58210"/>
    </ligand>
</feature>
<reference evidence="8 9" key="1">
    <citation type="journal article" date="2016" name="Front. Microbiol.">
        <title>Comparative Genomics Analysis of Streptomyces Species Reveals Their Adaptation to the Marine Environment and Their Diversity at the Genomic Level.</title>
        <authorList>
            <person name="Tian X."/>
            <person name="Zhang Z."/>
            <person name="Yang T."/>
            <person name="Chen M."/>
            <person name="Li J."/>
            <person name="Chen F."/>
            <person name="Yang J."/>
            <person name="Li W."/>
            <person name="Zhang B."/>
            <person name="Zhang Z."/>
            <person name="Wu J."/>
            <person name="Zhang C."/>
            <person name="Long L."/>
            <person name="Xiao J."/>
        </authorList>
    </citation>
    <scope>NUCLEOTIDE SEQUENCE [LARGE SCALE GENOMIC DNA]</scope>
    <source>
        <strain evidence="8 9">SCSIO 10429</strain>
    </source>
</reference>
<gene>
    <name evidence="8" type="ORF">AN218_24025</name>
</gene>
<evidence type="ECO:0000256" key="1">
    <source>
        <dbReference type="ARBA" id="ARBA00007301"/>
    </source>
</evidence>
<dbReference type="PIRSF" id="PIRSF000190">
    <property type="entry name" value="Pyd_amn-ph_oxd"/>
    <property type="match status" value="1"/>
</dbReference>
<dbReference type="Pfam" id="PF01243">
    <property type="entry name" value="PNPOx_N"/>
    <property type="match status" value="1"/>
</dbReference>
<organism evidence="8 9">
    <name type="scientific">Streptomyces nanshensis</name>
    <dbReference type="NCBI Taxonomy" id="518642"/>
    <lineage>
        <taxon>Bacteria</taxon>
        <taxon>Bacillati</taxon>
        <taxon>Actinomycetota</taxon>
        <taxon>Actinomycetes</taxon>
        <taxon>Kitasatosporales</taxon>
        <taxon>Streptomycetaceae</taxon>
        <taxon>Streptomyces</taxon>
    </lineage>
</organism>
<dbReference type="InterPro" id="IPR011576">
    <property type="entry name" value="Pyridox_Oxase_N"/>
</dbReference>
<evidence type="ECO:0000313" key="9">
    <source>
        <dbReference type="Proteomes" id="UP000176005"/>
    </source>
</evidence>
<dbReference type="PATRIC" id="fig|518642.10.peg.4366"/>
<dbReference type="NCBIfam" id="NF038138">
    <property type="entry name" value="phena_PhzG"/>
    <property type="match status" value="1"/>
</dbReference>
<dbReference type="Gene3D" id="2.30.110.10">
    <property type="entry name" value="Electron Transport, Fmn-binding Protein, Chain A"/>
    <property type="match status" value="1"/>
</dbReference>
<sequence length="213" mass="23303">MTVQGPETLSGDASLVLPEFDAPPADPLALLGEWLDGAARRGVREPYAAVLATADADGRPSTRVLLVKEFDGRGLVFAGSRSSRKGAELAARAWASMTFYWRETLQQLTVAGPAEPLAPEDSDRLFAARPPAARAASAASRQGRPLRDEAALREAAGTLREHPDGIPRPEDWTGYRLLPESVEFWHGSPDRLHRRLRYDRTDAAGWTARRLQP</sequence>
<dbReference type="InterPro" id="IPR012349">
    <property type="entry name" value="Split_barrel_FMN-bd"/>
</dbReference>
<dbReference type="InterPro" id="IPR053451">
    <property type="entry name" value="Phenazine_biosynth_oxidase"/>
</dbReference>
<protein>
    <submittedName>
        <fullName evidence="8">Phenazine biosynthesis protein</fullName>
    </submittedName>
</protein>